<dbReference type="RefSeq" id="WP_110027513.1">
    <property type="nucleotide sequence ID" value="NZ_QGTS01000014.1"/>
</dbReference>
<gene>
    <name evidence="1" type="ORF">DES37_11461</name>
</gene>
<evidence type="ECO:0000313" key="2">
    <source>
        <dbReference type="Proteomes" id="UP000246744"/>
    </source>
</evidence>
<dbReference type="EMBL" id="QGTS01000014">
    <property type="protein sequence ID" value="PWW04965.1"/>
    <property type="molecule type" value="Genomic_DNA"/>
</dbReference>
<reference evidence="1 2" key="1">
    <citation type="submission" date="2018-05" db="EMBL/GenBank/DDBJ databases">
        <title>Genomic Encyclopedia of Type Strains, Phase IV (KMG-IV): sequencing the most valuable type-strain genomes for metagenomic binning, comparative biology and taxonomic classification.</title>
        <authorList>
            <person name="Goeker M."/>
        </authorList>
    </citation>
    <scope>NUCLEOTIDE SEQUENCE [LARGE SCALE GENOMIC DNA]</scope>
    <source>
        <strain evidence="1 2">DSM 19579</strain>
    </source>
</reference>
<sequence length="155" mass="17336">MAKKEVIHGNTKLNEALKRTNYNGLSPEAKTIINEAIQNCPSLGKYKLPVDDVFYIIRNANELSKEQVLHHLTIYRSDKSKKFPNSVSSIEKYKKACTAVAKALEDFIEGGGLLCGLKKVLPAKPMNDEQKQTVQNLLDENASAMDIIAYLQTIR</sequence>
<organism evidence="1 2">
    <name type="scientific">Mangrovibacter plantisponsor</name>
    <dbReference type="NCBI Taxonomy" id="451513"/>
    <lineage>
        <taxon>Bacteria</taxon>
        <taxon>Pseudomonadati</taxon>
        <taxon>Pseudomonadota</taxon>
        <taxon>Gammaproteobacteria</taxon>
        <taxon>Enterobacterales</taxon>
        <taxon>Enterobacteriaceae</taxon>
        <taxon>Mangrovibacter</taxon>
    </lineage>
</organism>
<keyword evidence="2" id="KW-1185">Reference proteome</keyword>
<dbReference type="Proteomes" id="UP000246744">
    <property type="component" value="Unassembled WGS sequence"/>
</dbReference>
<name>A0A317PVN3_9ENTR</name>
<comment type="caution">
    <text evidence="1">The sequence shown here is derived from an EMBL/GenBank/DDBJ whole genome shotgun (WGS) entry which is preliminary data.</text>
</comment>
<accession>A0A317PVN3</accession>
<proteinExistence type="predicted"/>
<dbReference type="OrthoDB" id="6627045at2"/>
<protein>
    <submittedName>
        <fullName evidence="1">Uncharacterized protein</fullName>
    </submittedName>
</protein>
<dbReference type="AlphaFoldDB" id="A0A317PVN3"/>
<evidence type="ECO:0000313" key="1">
    <source>
        <dbReference type="EMBL" id="PWW04965.1"/>
    </source>
</evidence>